<dbReference type="InterPro" id="IPR048284">
    <property type="entry name" value="EryCIII-like_N"/>
</dbReference>
<dbReference type="EMBL" id="AP023359">
    <property type="protein sequence ID" value="BCJ69380.1"/>
    <property type="molecule type" value="Genomic_DNA"/>
</dbReference>
<feature type="domain" description="Erythromycin biosynthesis protein CIII-like C-terminal" evidence="4">
    <location>
        <begin position="242"/>
        <end position="384"/>
    </location>
</feature>
<protein>
    <submittedName>
        <fullName evidence="6">Glycosyl transferase</fullName>
    </submittedName>
</protein>
<name>A0A810N8M2_9ACTN</name>
<dbReference type="GO" id="GO:0017000">
    <property type="term" value="P:antibiotic biosynthetic process"/>
    <property type="evidence" value="ECO:0007669"/>
    <property type="project" value="UniProtKB-ARBA"/>
</dbReference>
<dbReference type="PANTHER" id="PTHR48050">
    <property type="entry name" value="STEROL 3-BETA-GLUCOSYLTRANSFERASE"/>
    <property type="match status" value="1"/>
</dbReference>
<comment type="similarity">
    <text evidence="1">Belongs to the glycosyltransferase 28 family.</text>
</comment>
<evidence type="ECO:0000313" key="7">
    <source>
        <dbReference type="Proteomes" id="UP000680866"/>
    </source>
</evidence>
<dbReference type="InterPro" id="IPR050426">
    <property type="entry name" value="Glycosyltransferase_28"/>
</dbReference>
<dbReference type="Gene3D" id="3.40.50.2000">
    <property type="entry name" value="Glycogen Phosphorylase B"/>
    <property type="match status" value="2"/>
</dbReference>
<dbReference type="InterPro" id="IPR002213">
    <property type="entry name" value="UDP_glucos_trans"/>
</dbReference>
<organism evidence="6 7">
    <name type="scientific">Polymorphospora rubra</name>
    <dbReference type="NCBI Taxonomy" id="338584"/>
    <lineage>
        <taxon>Bacteria</taxon>
        <taxon>Bacillati</taxon>
        <taxon>Actinomycetota</taxon>
        <taxon>Actinomycetes</taxon>
        <taxon>Micromonosporales</taxon>
        <taxon>Micromonosporaceae</taxon>
        <taxon>Polymorphospora</taxon>
    </lineage>
</organism>
<evidence type="ECO:0000256" key="2">
    <source>
        <dbReference type="ARBA" id="ARBA00022676"/>
    </source>
</evidence>
<evidence type="ECO:0000259" key="4">
    <source>
        <dbReference type="Pfam" id="PF06722"/>
    </source>
</evidence>
<dbReference type="CDD" id="cd03784">
    <property type="entry name" value="GT1_Gtf-like"/>
    <property type="match status" value="1"/>
</dbReference>
<dbReference type="Proteomes" id="UP000680866">
    <property type="component" value="Chromosome"/>
</dbReference>
<evidence type="ECO:0000259" key="5">
    <source>
        <dbReference type="Pfam" id="PF21036"/>
    </source>
</evidence>
<dbReference type="Pfam" id="PF21036">
    <property type="entry name" value="EryCIII-like_N"/>
    <property type="match status" value="1"/>
</dbReference>
<dbReference type="RefSeq" id="WP_212818626.1">
    <property type="nucleotide sequence ID" value="NZ_AP023359.1"/>
</dbReference>
<reference evidence="6" key="1">
    <citation type="submission" date="2020-08" db="EMBL/GenBank/DDBJ databases">
        <title>Whole genome shotgun sequence of Polymorphospora rubra NBRC 101157.</title>
        <authorList>
            <person name="Komaki H."/>
            <person name="Tamura T."/>
        </authorList>
    </citation>
    <scope>NUCLEOTIDE SEQUENCE</scope>
    <source>
        <strain evidence="6">NBRC 101157</strain>
    </source>
</reference>
<evidence type="ECO:0000256" key="3">
    <source>
        <dbReference type="ARBA" id="ARBA00022679"/>
    </source>
</evidence>
<evidence type="ECO:0000256" key="1">
    <source>
        <dbReference type="ARBA" id="ARBA00006962"/>
    </source>
</evidence>
<dbReference type="SUPFAM" id="SSF53756">
    <property type="entry name" value="UDP-Glycosyltransferase/glycogen phosphorylase"/>
    <property type="match status" value="1"/>
</dbReference>
<dbReference type="Pfam" id="PF06722">
    <property type="entry name" value="EryCIII-like_C"/>
    <property type="match status" value="1"/>
</dbReference>
<keyword evidence="3 6" id="KW-0808">Transferase</keyword>
<dbReference type="GO" id="GO:0008194">
    <property type="term" value="F:UDP-glycosyltransferase activity"/>
    <property type="evidence" value="ECO:0007669"/>
    <property type="project" value="InterPro"/>
</dbReference>
<accession>A0A810N8M2</accession>
<sequence length="393" mass="40555">MRVLISTWGWRSHFFPLVPLGWALRAAGHEVLVASQPAMAAAITAAGLPAVAVGADLDFAEVFGGRIGRVADEDAKEPAPDTVAPMITADGGVVRYADAMLDALVAAGRSWRPDLVVYEPYNLAGPIAAAALDVPGVRHLWGPDSSTGIGIDEDEIIAPRAARLGAGRVDLAGALTLDPCPAPMQVPLAGPAAPIRFVPYNGPAVLPDWLLAPPDRPRICLTWGTMMAGVDLPGTLALRTVAAALCGLGAEIVVAVDAAQHADLAGLPADVRVADAPLALHLLLPSCRVLVQQGGAGTTMTGLARGVPQLVLPQVSDQHFNAVRLAETGAGTVLTDDAVTAGRIRERVADLLAADHWRAAARVAADRVAAAPSPADVVTTLHELVHPREVVPA</sequence>
<keyword evidence="2" id="KW-0328">Glycosyltransferase</keyword>
<dbReference type="GO" id="GO:0016758">
    <property type="term" value="F:hexosyltransferase activity"/>
    <property type="evidence" value="ECO:0007669"/>
    <property type="project" value="UniProtKB-ARBA"/>
</dbReference>
<dbReference type="InterPro" id="IPR010610">
    <property type="entry name" value="EryCIII-like_C"/>
</dbReference>
<evidence type="ECO:0000313" key="6">
    <source>
        <dbReference type="EMBL" id="BCJ69380.1"/>
    </source>
</evidence>
<feature type="domain" description="Erythromycin biosynthesis protein CIII-like N-terminal" evidence="5">
    <location>
        <begin position="22"/>
        <end position="224"/>
    </location>
</feature>
<keyword evidence="7" id="KW-1185">Reference proteome</keyword>
<dbReference type="AlphaFoldDB" id="A0A810N8M2"/>
<proteinExistence type="inferred from homology"/>
<dbReference type="KEGG" id="pry:Prubr_64010"/>
<gene>
    <name evidence="6" type="ORF">Prubr_64010</name>
</gene>
<dbReference type="PANTHER" id="PTHR48050:SF13">
    <property type="entry name" value="STEROL 3-BETA-GLUCOSYLTRANSFERASE UGT80A2"/>
    <property type="match status" value="1"/>
</dbReference>